<name>A0A329QCM6_9BACL</name>
<dbReference type="EMBL" id="QEVW01000033">
    <property type="protein sequence ID" value="RAW09751.1"/>
    <property type="molecule type" value="Genomic_DNA"/>
</dbReference>
<protein>
    <submittedName>
        <fullName evidence="1">Uncharacterized protein</fullName>
    </submittedName>
</protein>
<accession>A0A329QCM6</accession>
<comment type="caution">
    <text evidence="1">The sequence shown here is derived from an EMBL/GenBank/DDBJ whole genome shotgun (WGS) entry which is preliminary data.</text>
</comment>
<organism evidence="1 2">
    <name type="scientific">Paenibacillus taichungensis</name>
    <dbReference type="NCBI Taxonomy" id="484184"/>
    <lineage>
        <taxon>Bacteria</taxon>
        <taxon>Bacillati</taxon>
        <taxon>Bacillota</taxon>
        <taxon>Bacilli</taxon>
        <taxon>Bacillales</taxon>
        <taxon>Paenibacillaceae</taxon>
        <taxon>Paenibacillus</taxon>
    </lineage>
</organism>
<dbReference type="AlphaFoldDB" id="A0A329QCM6"/>
<gene>
    <name evidence="1" type="ORF">DC345_30285</name>
</gene>
<evidence type="ECO:0000313" key="1">
    <source>
        <dbReference type="EMBL" id="RAW09751.1"/>
    </source>
</evidence>
<proteinExistence type="predicted"/>
<sequence length="107" mass="11520">MAENPCPVLNGGHRMVMKGSASRVEDDATGERLSGFYNANFYQCSGCGEYLIATGSPHNGTGHYIADYFTQGAIVSGKSQNGAWVFRVNKNLVRYIAASSLPGYTFV</sequence>
<reference evidence="1 2" key="1">
    <citation type="submission" date="2018-04" db="EMBL/GenBank/DDBJ databases">
        <title>Paenibacillus taichungensis Genome sequencing and assembly.</title>
        <authorList>
            <person name="Xu J."/>
            <person name="Rensing C."/>
            <person name="Mazhar H.S."/>
        </authorList>
    </citation>
    <scope>NUCLEOTIDE SEQUENCE [LARGE SCALE GENOMIC DNA]</scope>
    <source>
        <strain evidence="1 2">NC1</strain>
    </source>
</reference>
<dbReference type="RefSeq" id="WP_113056301.1">
    <property type="nucleotide sequence ID" value="NZ_QEVW01000033.1"/>
</dbReference>
<evidence type="ECO:0000313" key="2">
    <source>
        <dbReference type="Proteomes" id="UP000250642"/>
    </source>
</evidence>
<dbReference type="Proteomes" id="UP000250642">
    <property type="component" value="Unassembled WGS sequence"/>
</dbReference>